<dbReference type="RefSeq" id="WP_064039480.1">
    <property type="nucleotide sequence ID" value="NZ_LUUJ01000048.1"/>
</dbReference>
<evidence type="ECO:0000313" key="3">
    <source>
        <dbReference type="Proteomes" id="UP000077857"/>
    </source>
</evidence>
<evidence type="ECO:0008006" key="4">
    <source>
        <dbReference type="Google" id="ProtNLM"/>
    </source>
</evidence>
<gene>
    <name evidence="2" type="ORF">A1507_06895</name>
</gene>
<organism evidence="2 3">
    <name type="scientific">Methylomonas koyamae</name>
    <dbReference type="NCBI Taxonomy" id="702114"/>
    <lineage>
        <taxon>Bacteria</taxon>
        <taxon>Pseudomonadati</taxon>
        <taxon>Pseudomonadota</taxon>
        <taxon>Gammaproteobacteria</taxon>
        <taxon>Methylococcales</taxon>
        <taxon>Methylococcaceae</taxon>
        <taxon>Methylomonas</taxon>
    </lineage>
</organism>
<dbReference type="OrthoDB" id="6399948at2"/>
<dbReference type="Proteomes" id="UP000077857">
    <property type="component" value="Unassembled WGS sequence"/>
</dbReference>
<protein>
    <recommendedName>
        <fullName evidence="4">Tetratricopeptide repeat protein</fullName>
    </recommendedName>
</protein>
<dbReference type="SUPFAM" id="SSF48452">
    <property type="entry name" value="TPR-like"/>
    <property type="match status" value="1"/>
</dbReference>
<dbReference type="Pfam" id="PF04910">
    <property type="entry name" value="Tcf25"/>
    <property type="match status" value="1"/>
</dbReference>
<reference evidence="2 3" key="1">
    <citation type="submission" date="2016-03" db="EMBL/GenBank/DDBJ databases">
        <authorList>
            <person name="Ploux O."/>
        </authorList>
    </citation>
    <scope>NUCLEOTIDE SEQUENCE [LARGE SCALE GENOMIC DNA]</scope>
    <source>
        <strain evidence="2 3">R-45378</strain>
    </source>
</reference>
<evidence type="ECO:0000313" key="2">
    <source>
        <dbReference type="EMBL" id="OAI19508.1"/>
    </source>
</evidence>
<dbReference type="SMART" id="SM00028">
    <property type="entry name" value="TPR"/>
    <property type="match status" value="2"/>
</dbReference>
<dbReference type="InterPro" id="IPR011990">
    <property type="entry name" value="TPR-like_helical_dom_sf"/>
</dbReference>
<feature type="repeat" description="TPR" evidence="1">
    <location>
        <begin position="112"/>
        <end position="145"/>
    </location>
</feature>
<dbReference type="InterPro" id="IPR006994">
    <property type="entry name" value="TCF25/Rqc1"/>
</dbReference>
<keyword evidence="1" id="KW-0802">TPR repeat</keyword>
<dbReference type="InterPro" id="IPR019734">
    <property type="entry name" value="TPR_rpt"/>
</dbReference>
<sequence>MQLIEIGRNQWMFQDKELPQLTYQEFDAAWDYWDQGDYMHAEKLLRRLIEYNPSHIDAWNLLSLIFEETSRELEAYLCCREAVRTGLDVIPKKFNWKTASLEWGFLENRPFMRAYHNLGLWHERRNEPQLAIEVYSRLLAVCPNDNLGVRLILPKLWLETGDLLSVIRHCKSLADEFSPEILYTYPLALILSGEHAKAEPLIEIAKREFPLVAKELMKKRHTRPKSMMPGHITHGGADQAYEYWVEYGKFWAHSEEAMALLSR</sequence>
<dbReference type="EMBL" id="LUUJ01000048">
    <property type="protein sequence ID" value="OAI19508.1"/>
    <property type="molecule type" value="Genomic_DNA"/>
</dbReference>
<dbReference type="Gene3D" id="1.25.40.10">
    <property type="entry name" value="Tetratricopeptide repeat domain"/>
    <property type="match status" value="1"/>
</dbReference>
<accession>A0A177NN60</accession>
<dbReference type="PROSITE" id="PS50005">
    <property type="entry name" value="TPR"/>
    <property type="match status" value="1"/>
</dbReference>
<comment type="caution">
    <text evidence="2">The sequence shown here is derived from an EMBL/GenBank/DDBJ whole genome shotgun (WGS) entry which is preliminary data.</text>
</comment>
<evidence type="ECO:0000256" key="1">
    <source>
        <dbReference type="PROSITE-ProRule" id="PRU00339"/>
    </source>
</evidence>
<name>A0A177NN60_9GAMM</name>
<proteinExistence type="predicted"/>
<dbReference type="AlphaFoldDB" id="A0A177NN60"/>